<dbReference type="InterPro" id="IPR032675">
    <property type="entry name" value="LRR_dom_sf"/>
</dbReference>
<accession>A0AA38T590</accession>
<organism evidence="1 2">
    <name type="scientific">Centaurea solstitialis</name>
    <name type="common">yellow star-thistle</name>
    <dbReference type="NCBI Taxonomy" id="347529"/>
    <lineage>
        <taxon>Eukaryota</taxon>
        <taxon>Viridiplantae</taxon>
        <taxon>Streptophyta</taxon>
        <taxon>Embryophyta</taxon>
        <taxon>Tracheophyta</taxon>
        <taxon>Spermatophyta</taxon>
        <taxon>Magnoliopsida</taxon>
        <taxon>eudicotyledons</taxon>
        <taxon>Gunneridae</taxon>
        <taxon>Pentapetalae</taxon>
        <taxon>asterids</taxon>
        <taxon>campanulids</taxon>
        <taxon>Asterales</taxon>
        <taxon>Asteraceae</taxon>
        <taxon>Carduoideae</taxon>
        <taxon>Cardueae</taxon>
        <taxon>Centaureinae</taxon>
        <taxon>Centaurea</taxon>
    </lineage>
</organism>
<dbReference type="Gene3D" id="3.80.10.10">
    <property type="entry name" value="Ribonuclease Inhibitor"/>
    <property type="match status" value="2"/>
</dbReference>
<proteinExistence type="predicted"/>
<gene>
    <name evidence="1" type="ORF">OSB04_018639</name>
</gene>
<name>A0AA38T590_9ASTR</name>
<dbReference type="EMBL" id="JARYMX010000004">
    <property type="protein sequence ID" value="KAJ9554594.1"/>
    <property type="molecule type" value="Genomic_DNA"/>
</dbReference>
<dbReference type="PROSITE" id="PS51450">
    <property type="entry name" value="LRR"/>
    <property type="match status" value="1"/>
</dbReference>
<comment type="caution">
    <text evidence="1">The sequence shown here is derived from an EMBL/GenBank/DDBJ whole genome shotgun (WGS) entry which is preliminary data.</text>
</comment>
<dbReference type="SUPFAM" id="SSF52058">
    <property type="entry name" value="L domain-like"/>
    <property type="match status" value="1"/>
</dbReference>
<keyword evidence="2" id="KW-1185">Reference proteome</keyword>
<sequence length="520" mass="60006">MNLNKKSNRNTLPVIIPHLPNLKVLNLANSINLVRTPDFGGLPCLERVTFTGCAMLTEIHPSIGYLERLISLDMTACTSLEIFPPIIRMKKLETLILSDCDELHKFPEIQTSMDSLKEFCLRETGIEVVPLSIGEYCTNLCSLDLRYCNQLQSIEGNFHHLKDLKRLYVDHCDQLENMPKEGLFDVECCLQQLSLSSTFFDGVRRGSVNKLLGFPRFLTRLSLSSCGLVDGDNISVLFKELSNLQVLDLSYNSFSRLHSDLSQLPRLKYLNLSCCINLVELPDLPSSISVLLAEECRSLIIKEDFPTNQLKWLWKISLSESNYIGKRVLQLMLQTNAIEDYFVSIRLDMASVPISDCKLGIFTLLLPQNWYDQFSGFLVYMNDPRLIDRDEVEIIMKDVTGSAKENDVLEEYNGVEGFDSFRMCYIPFNLVRHSSRWNRENTTISFSINNFWLNVKLVDKRSQSDDSIERAKGKTYRSEFWDEESWDQKTFEVIDDSRTSIKIRWCHDVSLQMSPRKRRL</sequence>
<dbReference type="InterPro" id="IPR001611">
    <property type="entry name" value="Leu-rich_rpt"/>
</dbReference>
<protein>
    <submittedName>
        <fullName evidence="1">Uncharacterized protein</fullName>
    </submittedName>
</protein>
<dbReference type="AlphaFoldDB" id="A0AA38T590"/>
<reference evidence="1" key="1">
    <citation type="submission" date="2023-03" db="EMBL/GenBank/DDBJ databases">
        <title>Chromosome-scale reference genome and RAD-based genetic map of yellow starthistle (Centaurea solstitialis) reveal putative structural variation and QTLs associated with invader traits.</title>
        <authorList>
            <person name="Reatini B."/>
            <person name="Cang F.A."/>
            <person name="Jiang Q."/>
            <person name="Mckibben M.T.W."/>
            <person name="Barker M.S."/>
            <person name="Rieseberg L.H."/>
            <person name="Dlugosch K.M."/>
        </authorList>
    </citation>
    <scope>NUCLEOTIDE SEQUENCE</scope>
    <source>
        <strain evidence="1">CAN-66</strain>
        <tissue evidence="1">Leaf</tissue>
    </source>
</reference>
<dbReference type="Pfam" id="PF13855">
    <property type="entry name" value="LRR_8"/>
    <property type="match status" value="1"/>
</dbReference>
<dbReference type="Proteomes" id="UP001172457">
    <property type="component" value="Chromosome 4"/>
</dbReference>
<dbReference type="PANTHER" id="PTHR45752">
    <property type="entry name" value="LEUCINE-RICH REPEAT-CONTAINING"/>
    <property type="match status" value="1"/>
</dbReference>
<dbReference type="PANTHER" id="PTHR45752:SF195">
    <property type="entry name" value="LEUCINE-RICH REPEAT (LRR) FAMILY PROTEIN-RELATED"/>
    <property type="match status" value="1"/>
</dbReference>
<evidence type="ECO:0000313" key="1">
    <source>
        <dbReference type="EMBL" id="KAJ9554594.1"/>
    </source>
</evidence>
<dbReference type="InterPro" id="IPR050715">
    <property type="entry name" value="LRR-SigEffector_domain"/>
</dbReference>
<evidence type="ECO:0000313" key="2">
    <source>
        <dbReference type="Proteomes" id="UP001172457"/>
    </source>
</evidence>